<organism evidence="1 2">
    <name type="scientific">Colocasia esculenta</name>
    <name type="common">Wild taro</name>
    <name type="synonym">Arum esculentum</name>
    <dbReference type="NCBI Taxonomy" id="4460"/>
    <lineage>
        <taxon>Eukaryota</taxon>
        <taxon>Viridiplantae</taxon>
        <taxon>Streptophyta</taxon>
        <taxon>Embryophyta</taxon>
        <taxon>Tracheophyta</taxon>
        <taxon>Spermatophyta</taxon>
        <taxon>Magnoliopsida</taxon>
        <taxon>Liliopsida</taxon>
        <taxon>Araceae</taxon>
        <taxon>Aroideae</taxon>
        <taxon>Colocasieae</taxon>
        <taxon>Colocasia</taxon>
    </lineage>
</organism>
<sequence>MSKPQPSFPSYNRTPKHLGCLNTLHPNPRDEFRTCWGRVEELLVAEELWNGHKKLIFFPVESAATCADSHLEVDQRTTLCRSRESLVCNPKHCPFSVGFRRRPCERDGPIGHILSLVATAHPSHSERDENTVAISLPDLTAPSRSSHPLVAFFSRPVATLTGNRRNLTFGSECPIAFFI</sequence>
<name>A0A843UMC2_COLES</name>
<reference evidence="1" key="1">
    <citation type="submission" date="2017-07" db="EMBL/GenBank/DDBJ databases">
        <title>Taro Niue Genome Assembly and Annotation.</title>
        <authorList>
            <person name="Atibalentja N."/>
            <person name="Keating K."/>
            <person name="Fields C.J."/>
        </authorList>
    </citation>
    <scope>NUCLEOTIDE SEQUENCE</scope>
    <source>
        <strain evidence="1">Niue_2</strain>
        <tissue evidence="1">Leaf</tissue>
    </source>
</reference>
<gene>
    <name evidence="1" type="ORF">Taro_015445</name>
</gene>
<proteinExistence type="predicted"/>
<dbReference type="EMBL" id="NMUH01000664">
    <property type="protein sequence ID" value="MQL82960.1"/>
    <property type="molecule type" value="Genomic_DNA"/>
</dbReference>
<protein>
    <submittedName>
        <fullName evidence="1">Uncharacterized protein</fullName>
    </submittedName>
</protein>
<evidence type="ECO:0000313" key="2">
    <source>
        <dbReference type="Proteomes" id="UP000652761"/>
    </source>
</evidence>
<dbReference type="AlphaFoldDB" id="A0A843UMC2"/>
<evidence type="ECO:0000313" key="1">
    <source>
        <dbReference type="EMBL" id="MQL82960.1"/>
    </source>
</evidence>
<dbReference type="Proteomes" id="UP000652761">
    <property type="component" value="Unassembled WGS sequence"/>
</dbReference>
<keyword evidence="2" id="KW-1185">Reference proteome</keyword>
<accession>A0A843UMC2</accession>
<comment type="caution">
    <text evidence="1">The sequence shown here is derived from an EMBL/GenBank/DDBJ whole genome shotgun (WGS) entry which is preliminary data.</text>
</comment>